<feature type="transmembrane region" description="Helical" evidence="7">
    <location>
        <begin position="53"/>
        <end position="78"/>
    </location>
</feature>
<evidence type="ECO:0000313" key="9">
    <source>
        <dbReference type="Proteomes" id="UP000051574"/>
    </source>
</evidence>
<dbReference type="EMBL" id="LJIG01000140">
    <property type="protein sequence ID" value="KRT86800.1"/>
    <property type="molecule type" value="Genomic_DNA"/>
</dbReference>
<evidence type="ECO:0000256" key="5">
    <source>
        <dbReference type="ARBA" id="ARBA00023136"/>
    </source>
</evidence>
<accession>A0A0T6BHJ0</accession>
<dbReference type="Proteomes" id="UP000051574">
    <property type="component" value="Unassembled WGS sequence"/>
</dbReference>
<dbReference type="PIRSF" id="PIRSF002419">
    <property type="entry name" value="Tetraspanin"/>
    <property type="match status" value="1"/>
</dbReference>
<dbReference type="PRINTS" id="PR00259">
    <property type="entry name" value="TMFOUR"/>
</dbReference>
<evidence type="ECO:0000256" key="1">
    <source>
        <dbReference type="ARBA" id="ARBA00004141"/>
    </source>
</evidence>
<comment type="caution">
    <text evidence="8">The sequence shown here is derived from an EMBL/GenBank/DDBJ whole genome shotgun (WGS) entry which is preliminary data.</text>
</comment>
<dbReference type="CDD" id="cd03127">
    <property type="entry name" value="tetraspanin_LEL"/>
    <property type="match status" value="1"/>
</dbReference>
<evidence type="ECO:0000256" key="4">
    <source>
        <dbReference type="ARBA" id="ARBA00022989"/>
    </source>
</evidence>
<dbReference type="SUPFAM" id="SSF48652">
    <property type="entry name" value="Tetraspanin"/>
    <property type="match status" value="1"/>
</dbReference>
<protein>
    <recommendedName>
        <fullName evidence="7">Tetraspanin</fullName>
    </recommendedName>
</protein>
<evidence type="ECO:0000256" key="6">
    <source>
        <dbReference type="PIRSR" id="PIRSR002419-1"/>
    </source>
</evidence>
<dbReference type="InterPro" id="IPR018503">
    <property type="entry name" value="Tetraspanin_CS"/>
</dbReference>
<organism evidence="8 9">
    <name type="scientific">Oryctes borbonicus</name>
    <dbReference type="NCBI Taxonomy" id="1629725"/>
    <lineage>
        <taxon>Eukaryota</taxon>
        <taxon>Metazoa</taxon>
        <taxon>Ecdysozoa</taxon>
        <taxon>Arthropoda</taxon>
        <taxon>Hexapoda</taxon>
        <taxon>Insecta</taxon>
        <taxon>Pterygota</taxon>
        <taxon>Neoptera</taxon>
        <taxon>Endopterygota</taxon>
        <taxon>Coleoptera</taxon>
        <taxon>Polyphaga</taxon>
        <taxon>Scarabaeiformia</taxon>
        <taxon>Scarabaeidae</taxon>
        <taxon>Dynastinae</taxon>
        <taxon>Oryctes</taxon>
    </lineage>
</organism>
<keyword evidence="9" id="KW-1185">Reference proteome</keyword>
<comment type="subcellular location">
    <subcellularLocation>
        <location evidence="1 7">Membrane</location>
        <topology evidence="1 7">Multi-pass membrane protein</topology>
    </subcellularLocation>
</comment>
<evidence type="ECO:0000256" key="3">
    <source>
        <dbReference type="ARBA" id="ARBA00022692"/>
    </source>
</evidence>
<feature type="transmembrane region" description="Helical" evidence="7">
    <location>
        <begin position="197"/>
        <end position="220"/>
    </location>
</feature>
<keyword evidence="3 7" id="KW-0812">Transmembrane</keyword>
<feature type="non-terminal residue" evidence="8">
    <location>
        <position position="221"/>
    </location>
</feature>
<dbReference type="GO" id="GO:0005886">
    <property type="term" value="C:plasma membrane"/>
    <property type="evidence" value="ECO:0007669"/>
    <property type="project" value="TreeGrafter"/>
</dbReference>
<dbReference type="PANTHER" id="PTHR19282:SF28">
    <property type="entry name" value="TETRASPANIN"/>
    <property type="match status" value="1"/>
</dbReference>
<evidence type="ECO:0000256" key="2">
    <source>
        <dbReference type="ARBA" id="ARBA00006840"/>
    </source>
</evidence>
<name>A0A0T6BHJ0_9SCAR</name>
<keyword evidence="5 7" id="KW-0472">Membrane</keyword>
<keyword evidence="4 7" id="KW-1133">Transmembrane helix</keyword>
<dbReference type="InterPro" id="IPR008952">
    <property type="entry name" value="Tetraspanin_EC2_sf"/>
</dbReference>
<evidence type="ECO:0000256" key="7">
    <source>
        <dbReference type="RuleBase" id="RU361218"/>
    </source>
</evidence>
<dbReference type="Pfam" id="PF00335">
    <property type="entry name" value="Tetraspanin"/>
    <property type="match status" value="1"/>
</dbReference>
<comment type="similarity">
    <text evidence="2 7">Belongs to the tetraspanin (TM4SF) family.</text>
</comment>
<dbReference type="OrthoDB" id="10051815at2759"/>
<dbReference type="PROSITE" id="PS00421">
    <property type="entry name" value="TM4_1"/>
    <property type="match status" value="1"/>
</dbReference>
<feature type="transmembrane region" description="Helical" evidence="7">
    <location>
        <begin position="21"/>
        <end position="41"/>
    </location>
</feature>
<dbReference type="Gene3D" id="1.10.1450.10">
    <property type="entry name" value="Tetraspanin"/>
    <property type="match status" value="1"/>
</dbReference>
<dbReference type="InterPro" id="IPR018499">
    <property type="entry name" value="Tetraspanin/Peripherin"/>
</dbReference>
<feature type="disulfide bond" evidence="6">
    <location>
        <begin position="148"/>
        <end position="173"/>
    </location>
</feature>
<feature type="disulfide bond" evidence="6">
    <location>
        <begin position="147"/>
        <end position="185"/>
    </location>
</feature>
<gene>
    <name evidence="8" type="ORF">AMK59_2532</name>
</gene>
<keyword evidence="6" id="KW-1015">Disulfide bond</keyword>
<feature type="transmembrane region" description="Helical" evidence="7">
    <location>
        <begin position="85"/>
        <end position="108"/>
    </location>
</feature>
<dbReference type="AlphaFoldDB" id="A0A0T6BHJ0"/>
<reference evidence="8 9" key="1">
    <citation type="submission" date="2015-09" db="EMBL/GenBank/DDBJ databases">
        <title>Draft genome of the scarab beetle Oryctes borbonicus.</title>
        <authorList>
            <person name="Meyer J.M."/>
            <person name="Markov G.V."/>
            <person name="Baskaran P."/>
            <person name="Herrmann M."/>
            <person name="Sommer R.J."/>
            <person name="Roedelsperger C."/>
        </authorList>
    </citation>
    <scope>NUCLEOTIDE SEQUENCE [LARGE SCALE GENOMIC DNA]</scope>
    <source>
        <strain evidence="8">OB123</strain>
        <tissue evidence="8">Whole animal</tissue>
    </source>
</reference>
<dbReference type="PANTHER" id="PTHR19282">
    <property type="entry name" value="TETRASPANIN"/>
    <property type="match status" value="1"/>
</dbReference>
<evidence type="ECO:0000313" key="8">
    <source>
        <dbReference type="EMBL" id="KRT86800.1"/>
    </source>
</evidence>
<sequence length="221" mass="24316">MGSDLDVGMKCVKYMLFITNFMFVMIGFLLISIGTTITVIYSDFELFIADHYFSPSALLVAVGILIFFVSLFGCVGAIRGSTCLVNLYGIFLILLLILEVSAAIAAYAMRGSVERYIKAAMNDTLQHYLSSEYIQDAWDGLQCRLRCCGIIDHMDWMDLVDSPFNDTVSPASCFNSVGERFEPGCFQQLVYTVSESALLVGTAAICVAIVQALGIIFAFML</sequence>
<proteinExistence type="inferred from homology"/>
<dbReference type="InterPro" id="IPR000301">
    <property type="entry name" value="Tetraspanin_animals"/>
</dbReference>